<organism evidence="6 7">
    <name type="scientific">Vagococcus fluvialis bH819</name>
    <dbReference type="NCBI Taxonomy" id="1255619"/>
    <lineage>
        <taxon>Bacteria</taxon>
        <taxon>Bacillati</taxon>
        <taxon>Bacillota</taxon>
        <taxon>Bacilli</taxon>
        <taxon>Lactobacillales</taxon>
        <taxon>Enterococcaceae</taxon>
        <taxon>Vagococcus</taxon>
    </lineage>
</organism>
<keyword evidence="7" id="KW-1185">Reference proteome</keyword>
<dbReference type="AlphaFoldDB" id="A0A1X6WQN2"/>
<feature type="domain" description="HTH lysR-type" evidence="5">
    <location>
        <begin position="1"/>
        <end position="58"/>
    </location>
</feature>
<name>A0A1X6WQN2_9ENTE</name>
<evidence type="ECO:0000259" key="5">
    <source>
        <dbReference type="PROSITE" id="PS50931"/>
    </source>
</evidence>
<keyword evidence="3" id="KW-0238">DNA-binding</keyword>
<gene>
    <name evidence="6" type="ORF">FM121_11005</name>
</gene>
<dbReference type="Pfam" id="PF03466">
    <property type="entry name" value="LysR_substrate"/>
    <property type="match status" value="1"/>
</dbReference>
<dbReference type="GO" id="GO:0000976">
    <property type="term" value="F:transcription cis-regulatory region binding"/>
    <property type="evidence" value="ECO:0007669"/>
    <property type="project" value="TreeGrafter"/>
</dbReference>
<dbReference type="PANTHER" id="PTHR30126">
    <property type="entry name" value="HTH-TYPE TRANSCRIPTIONAL REGULATOR"/>
    <property type="match status" value="1"/>
</dbReference>
<evidence type="ECO:0000313" key="7">
    <source>
        <dbReference type="Proteomes" id="UP000195918"/>
    </source>
</evidence>
<dbReference type="Pfam" id="PF00126">
    <property type="entry name" value="HTH_1"/>
    <property type="match status" value="1"/>
</dbReference>
<evidence type="ECO:0000256" key="3">
    <source>
        <dbReference type="ARBA" id="ARBA00023125"/>
    </source>
</evidence>
<dbReference type="InterPro" id="IPR000847">
    <property type="entry name" value="LysR_HTH_N"/>
</dbReference>
<evidence type="ECO:0000313" key="6">
    <source>
        <dbReference type="EMBL" id="SLM86614.1"/>
    </source>
</evidence>
<dbReference type="Gene3D" id="1.10.10.10">
    <property type="entry name" value="Winged helix-like DNA-binding domain superfamily/Winged helix DNA-binding domain"/>
    <property type="match status" value="1"/>
</dbReference>
<evidence type="ECO:0000256" key="2">
    <source>
        <dbReference type="ARBA" id="ARBA00023015"/>
    </source>
</evidence>
<dbReference type="SUPFAM" id="SSF53850">
    <property type="entry name" value="Periplasmic binding protein-like II"/>
    <property type="match status" value="1"/>
</dbReference>
<dbReference type="RefSeq" id="WP_086952233.1">
    <property type="nucleotide sequence ID" value="NZ_FWFD01000015.1"/>
</dbReference>
<keyword evidence="2" id="KW-0805">Transcription regulation</keyword>
<evidence type="ECO:0000256" key="1">
    <source>
        <dbReference type="ARBA" id="ARBA00009437"/>
    </source>
</evidence>
<dbReference type="InterPro" id="IPR036388">
    <property type="entry name" value="WH-like_DNA-bd_sf"/>
</dbReference>
<dbReference type="InterPro" id="IPR005119">
    <property type="entry name" value="LysR_subst-bd"/>
</dbReference>
<protein>
    <submittedName>
        <fullName evidence="6">Transcriptional regulator, LysR family</fullName>
    </submittedName>
</protein>
<reference evidence="7" key="1">
    <citation type="submission" date="2017-02" db="EMBL/GenBank/DDBJ databases">
        <authorList>
            <person name="Dridi B."/>
        </authorList>
    </citation>
    <scope>NUCLEOTIDE SEQUENCE [LARGE SCALE GENOMIC DNA]</scope>
    <source>
        <strain evidence="7">bH819</strain>
    </source>
</reference>
<accession>A0A1X6WQN2</accession>
<sequence length="296" mass="33554">MEIRTLQTFQVVAEELNMTKAAIKLNYSQPTITKHIQSLEAELDSVLLIKRNGKYLLTRAGEELYMRSINILKEINLIKNISPDHGNHISLQLQGHDYYGFRYFMPAINKMSRSNETVSFNLNGASNEETISKVLKNEVDLGIITGKIASSDLITKQIAVESTALCIHYSLFNSDFSLEDYFSEYPIVIDQSEYYNYDNSFQQSFNQPTIINTTSDEIVQEAILSGKMLGIVRTGRLQEYIDSGTIKIIEVIAKEEPVQVIMNKSNCKNQTISTLFNFVCQQGAHTAPKLQTIKWA</sequence>
<proteinExistence type="inferred from homology"/>
<dbReference type="EMBL" id="FWFD01000015">
    <property type="protein sequence ID" value="SLM86614.1"/>
    <property type="molecule type" value="Genomic_DNA"/>
</dbReference>
<dbReference type="PANTHER" id="PTHR30126:SF39">
    <property type="entry name" value="HTH-TYPE TRANSCRIPTIONAL REGULATOR CYSL"/>
    <property type="match status" value="1"/>
</dbReference>
<dbReference type="Gene3D" id="3.40.190.10">
    <property type="entry name" value="Periplasmic binding protein-like II"/>
    <property type="match status" value="2"/>
</dbReference>
<dbReference type="OrthoDB" id="9785745at2"/>
<dbReference type="SUPFAM" id="SSF46785">
    <property type="entry name" value="Winged helix' DNA-binding domain"/>
    <property type="match status" value="1"/>
</dbReference>
<dbReference type="PROSITE" id="PS50931">
    <property type="entry name" value="HTH_LYSR"/>
    <property type="match status" value="1"/>
</dbReference>
<dbReference type="InterPro" id="IPR036390">
    <property type="entry name" value="WH_DNA-bd_sf"/>
</dbReference>
<keyword evidence="4" id="KW-0804">Transcription</keyword>
<evidence type="ECO:0000256" key="4">
    <source>
        <dbReference type="ARBA" id="ARBA00023163"/>
    </source>
</evidence>
<dbReference type="Proteomes" id="UP000195918">
    <property type="component" value="Unassembled WGS sequence"/>
</dbReference>
<dbReference type="GO" id="GO:0003700">
    <property type="term" value="F:DNA-binding transcription factor activity"/>
    <property type="evidence" value="ECO:0007669"/>
    <property type="project" value="InterPro"/>
</dbReference>
<comment type="similarity">
    <text evidence="1">Belongs to the LysR transcriptional regulatory family.</text>
</comment>